<dbReference type="InterPro" id="IPR002052">
    <property type="entry name" value="DNA_methylase_N6_adenine_CS"/>
</dbReference>
<name>A0A5C5FNW5_9BASI</name>
<dbReference type="CDD" id="cd02440">
    <property type="entry name" value="AdoMet_MTases"/>
    <property type="match status" value="1"/>
</dbReference>
<dbReference type="InterPro" id="IPR029063">
    <property type="entry name" value="SAM-dependent_MTases_sf"/>
</dbReference>
<evidence type="ECO:0000256" key="3">
    <source>
        <dbReference type="SAM" id="MobiDB-lite"/>
    </source>
</evidence>
<sequence>MDVYDLKKRAYIGTTSMEAEVSLLMANQALAAPGKYVYDPFAGTGSMLLTSAEFGAMAFGSDIDGRQLRGKKTSIKHSAAQYGTSNRIVDTVTFDMTQHPFRCGEIFDAIITDPPYGVRAGAKRLGREDGAREVEPMHIRGRESEGLHHTCVARVSLSCFVASSGGCSSARQRALAPSLAGLSRPTTRKPDLPPSSSRRSLPDYVPPSVGWPMQAVISTLTTYALYLLRPGGRLVFFLPTSNADYDEALDVPRVEGLRLVSNCLQDYGKWGRRLITMEKTRAVEAEGLLRGLDRGIERRGDKAAGAREGEQGGEEGQGEERKRPGHADFNRRFFAGFDEVREGVKKLVVGGESDAATSAQQ</sequence>
<dbReference type="Proteomes" id="UP000311382">
    <property type="component" value="Unassembled WGS sequence"/>
</dbReference>
<dbReference type="AlphaFoldDB" id="A0A5C5FNW5"/>
<dbReference type="Pfam" id="PF01170">
    <property type="entry name" value="UPF0020"/>
    <property type="match status" value="1"/>
</dbReference>
<reference evidence="5 6" key="1">
    <citation type="submission" date="2019-03" db="EMBL/GenBank/DDBJ databases">
        <title>Rhodosporidium diobovatum UCD-FST 08-225 genome sequencing, assembly, and annotation.</title>
        <authorList>
            <person name="Fakankun I.U."/>
            <person name="Fristensky B."/>
            <person name="Levin D.B."/>
        </authorList>
    </citation>
    <scope>NUCLEOTIDE SEQUENCE [LARGE SCALE GENOMIC DNA]</scope>
    <source>
        <strain evidence="5 6">UCD-FST 08-225</strain>
    </source>
</reference>
<gene>
    <name evidence="5" type="ORF">DMC30DRAFT_98105</name>
</gene>
<keyword evidence="2 5" id="KW-0808">Transferase</keyword>
<accession>A0A5C5FNW5</accession>
<evidence type="ECO:0000259" key="4">
    <source>
        <dbReference type="Pfam" id="PF01170"/>
    </source>
</evidence>
<dbReference type="SUPFAM" id="SSF53335">
    <property type="entry name" value="S-adenosyl-L-methionine-dependent methyltransferases"/>
    <property type="match status" value="1"/>
</dbReference>
<feature type="compositionally biased region" description="Basic and acidic residues" evidence="3">
    <location>
        <begin position="318"/>
        <end position="329"/>
    </location>
</feature>
<feature type="domain" description="Ribosomal RNA large subunit methyltransferase K/L-like methyltransferase" evidence="4">
    <location>
        <begin position="8"/>
        <end position="124"/>
    </location>
</feature>
<comment type="caution">
    <text evidence="5">The sequence shown here is derived from an EMBL/GenBank/DDBJ whole genome shotgun (WGS) entry which is preliminary data.</text>
</comment>
<dbReference type="GO" id="GO:0043527">
    <property type="term" value="C:tRNA methyltransferase complex"/>
    <property type="evidence" value="ECO:0007669"/>
    <property type="project" value="UniProtKB-ARBA"/>
</dbReference>
<protein>
    <submittedName>
        <fullName evidence="5">S-adenosyl-L-methionine-dependent methyltransferase</fullName>
    </submittedName>
</protein>
<dbReference type="PROSITE" id="PS00092">
    <property type="entry name" value="N6_MTASE"/>
    <property type="match status" value="1"/>
</dbReference>
<evidence type="ECO:0000256" key="1">
    <source>
        <dbReference type="ARBA" id="ARBA00022603"/>
    </source>
</evidence>
<feature type="region of interest" description="Disordered" evidence="3">
    <location>
        <begin position="299"/>
        <end position="329"/>
    </location>
</feature>
<dbReference type="GO" id="GO:0005737">
    <property type="term" value="C:cytoplasm"/>
    <property type="evidence" value="ECO:0007669"/>
    <property type="project" value="TreeGrafter"/>
</dbReference>
<dbReference type="GO" id="GO:0032259">
    <property type="term" value="P:methylation"/>
    <property type="evidence" value="ECO:0007669"/>
    <property type="project" value="UniProtKB-KW"/>
</dbReference>
<dbReference type="GO" id="GO:0003676">
    <property type="term" value="F:nucleic acid binding"/>
    <property type="evidence" value="ECO:0007669"/>
    <property type="project" value="InterPro"/>
</dbReference>
<dbReference type="Gene3D" id="3.40.50.150">
    <property type="entry name" value="Vaccinia Virus protein VP39"/>
    <property type="match status" value="1"/>
</dbReference>
<evidence type="ECO:0000313" key="5">
    <source>
        <dbReference type="EMBL" id="TNY17644.1"/>
    </source>
</evidence>
<evidence type="ECO:0000256" key="2">
    <source>
        <dbReference type="ARBA" id="ARBA00022679"/>
    </source>
</evidence>
<dbReference type="EMBL" id="SOZI01000185">
    <property type="protein sequence ID" value="TNY17644.1"/>
    <property type="molecule type" value="Genomic_DNA"/>
</dbReference>
<organism evidence="5 6">
    <name type="scientific">Rhodotorula diobovata</name>
    <dbReference type="NCBI Taxonomy" id="5288"/>
    <lineage>
        <taxon>Eukaryota</taxon>
        <taxon>Fungi</taxon>
        <taxon>Dikarya</taxon>
        <taxon>Basidiomycota</taxon>
        <taxon>Pucciniomycotina</taxon>
        <taxon>Microbotryomycetes</taxon>
        <taxon>Sporidiobolales</taxon>
        <taxon>Sporidiobolaceae</taxon>
        <taxon>Rhodotorula</taxon>
    </lineage>
</organism>
<keyword evidence="1 5" id="KW-0489">Methyltransferase</keyword>
<keyword evidence="6" id="KW-1185">Reference proteome</keyword>
<dbReference type="PANTHER" id="PTHR13370:SF3">
    <property type="entry name" value="TRNA (GUANINE(10)-N2)-METHYLTRANSFERASE HOMOLOG"/>
    <property type="match status" value="1"/>
</dbReference>
<dbReference type="PANTHER" id="PTHR13370">
    <property type="entry name" value="RNA METHYLASE-RELATED"/>
    <property type="match status" value="1"/>
</dbReference>
<dbReference type="InterPro" id="IPR000241">
    <property type="entry name" value="RlmKL-like_Mtase"/>
</dbReference>
<proteinExistence type="predicted"/>
<feature type="region of interest" description="Disordered" evidence="3">
    <location>
        <begin position="178"/>
        <end position="201"/>
    </location>
</feature>
<feature type="compositionally biased region" description="Basic and acidic residues" evidence="3">
    <location>
        <begin position="299"/>
        <end position="310"/>
    </location>
</feature>
<dbReference type="OrthoDB" id="296065at2759"/>
<dbReference type="STRING" id="5288.A0A5C5FNW5"/>
<dbReference type="GO" id="GO:0008168">
    <property type="term" value="F:methyltransferase activity"/>
    <property type="evidence" value="ECO:0007669"/>
    <property type="project" value="UniProtKB-KW"/>
</dbReference>
<evidence type="ECO:0000313" key="6">
    <source>
        <dbReference type="Proteomes" id="UP000311382"/>
    </source>
</evidence>